<proteinExistence type="predicted"/>
<accession>A0A022QWV4</accession>
<feature type="compositionally biased region" description="Basic residues" evidence="4">
    <location>
        <begin position="202"/>
        <end position="214"/>
    </location>
</feature>
<dbReference type="SMART" id="SM00526">
    <property type="entry name" value="H15"/>
    <property type="match status" value="1"/>
</dbReference>
<feature type="compositionally biased region" description="Polar residues" evidence="4">
    <location>
        <begin position="166"/>
        <end position="182"/>
    </location>
</feature>
<dbReference type="InterPro" id="IPR017956">
    <property type="entry name" value="AT_hook_DNA-bd_motif"/>
</dbReference>
<protein>
    <recommendedName>
        <fullName evidence="5">H15 domain-containing protein</fullName>
    </recommendedName>
</protein>
<dbReference type="GO" id="GO:0005634">
    <property type="term" value="C:nucleus"/>
    <property type="evidence" value="ECO:0000318"/>
    <property type="project" value="GO_Central"/>
</dbReference>
<dbReference type="GO" id="GO:0031492">
    <property type="term" value="F:nucleosomal DNA binding"/>
    <property type="evidence" value="ECO:0000318"/>
    <property type="project" value="GO_Central"/>
</dbReference>
<evidence type="ECO:0000259" key="5">
    <source>
        <dbReference type="PROSITE" id="PS51504"/>
    </source>
</evidence>
<dbReference type="EMBL" id="KI630884">
    <property type="protein sequence ID" value="EYU31828.1"/>
    <property type="molecule type" value="Genomic_DNA"/>
</dbReference>
<dbReference type="AlphaFoldDB" id="A0A022QWV4"/>
<dbReference type="STRING" id="4155.A0A022QWV4"/>
<dbReference type="PRINTS" id="PR00929">
    <property type="entry name" value="ATHOOK"/>
</dbReference>
<dbReference type="InterPro" id="IPR036388">
    <property type="entry name" value="WH-like_DNA-bd_sf"/>
</dbReference>
<keyword evidence="2" id="KW-0238">DNA-binding</keyword>
<dbReference type="Proteomes" id="UP000030748">
    <property type="component" value="Unassembled WGS sequence"/>
</dbReference>
<keyword evidence="3" id="KW-0539">Nucleus</keyword>
<dbReference type="SUPFAM" id="SSF46785">
    <property type="entry name" value="Winged helix' DNA-binding domain"/>
    <property type="match status" value="1"/>
</dbReference>
<comment type="subcellular location">
    <subcellularLocation>
        <location evidence="1">Nucleus</location>
    </subcellularLocation>
</comment>
<evidence type="ECO:0000256" key="3">
    <source>
        <dbReference type="ARBA" id="ARBA00023242"/>
    </source>
</evidence>
<evidence type="ECO:0000313" key="7">
    <source>
        <dbReference type="Proteomes" id="UP000030748"/>
    </source>
</evidence>
<dbReference type="GO" id="GO:0030261">
    <property type="term" value="P:chromosome condensation"/>
    <property type="evidence" value="ECO:0000318"/>
    <property type="project" value="GO_Central"/>
</dbReference>
<dbReference type="SMART" id="SM00384">
    <property type="entry name" value="AT_hook"/>
    <property type="match status" value="2"/>
</dbReference>
<reference evidence="6 7" key="1">
    <citation type="journal article" date="2013" name="Proc. Natl. Acad. Sci. U.S.A.">
        <title>Fine-scale variation in meiotic recombination in Mimulus inferred from population shotgun sequencing.</title>
        <authorList>
            <person name="Hellsten U."/>
            <person name="Wright K.M."/>
            <person name="Jenkins J."/>
            <person name="Shu S."/>
            <person name="Yuan Y."/>
            <person name="Wessler S.R."/>
            <person name="Schmutz J."/>
            <person name="Willis J.H."/>
            <person name="Rokhsar D.S."/>
        </authorList>
    </citation>
    <scope>NUCLEOTIDE SEQUENCE [LARGE SCALE GENOMIC DNA]</scope>
    <source>
        <strain evidence="7">cv. DUN x IM62</strain>
    </source>
</reference>
<evidence type="ECO:0000256" key="1">
    <source>
        <dbReference type="ARBA" id="ARBA00004123"/>
    </source>
</evidence>
<sequence length="243" mass="27609">MIERAIRELNEKEGSTEPSISRFIFEQYNDLPLAHWTLLKHHLNKRCESGDIAMTPGNRYMLARANPSPLKKNNNIRNIAALPIQDQENNVFTYNGDDGGVDDWVIEWANELIQEPGIGIQDHVAVDLDELENLSNKDLFQIITDIDTLNPISSTIEVHKDEKSADQSLQQGHRISSQSSELINPGNYGVNTSTSVDQVKQGAKRGRGRPRKHEKKELPPIKRPRGRPPKRLDQDNKIMDQYS</sequence>
<dbReference type="GO" id="GO:0045910">
    <property type="term" value="P:negative regulation of DNA recombination"/>
    <property type="evidence" value="ECO:0000318"/>
    <property type="project" value="GO_Central"/>
</dbReference>
<dbReference type="PANTHER" id="PTHR11467:SF109">
    <property type="entry name" value="H15 DOMAIN-CONTAINING PROTEIN"/>
    <property type="match status" value="1"/>
</dbReference>
<organism evidence="6 7">
    <name type="scientific">Erythranthe guttata</name>
    <name type="common">Yellow monkey flower</name>
    <name type="synonym">Mimulus guttatus</name>
    <dbReference type="NCBI Taxonomy" id="4155"/>
    <lineage>
        <taxon>Eukaryota</taxon>
        <taxon>Viridiplantae</taxon>
        <taxon>Streptophyta</taxon>
        <taxon>Embryophyta</taxon>
        <taxon>Tracheophyta</taxon>
        <taxon>Spermatophyta</taxon>
        <taxon>Magnoliopsida</taxon>
        <taxon>eudicotyledons</taxon>
        <taxon>Gunneridae</taxon>
        <taxon>Pentapetalae</taxon>
        <taxon>asterids</taxon>
        <taxon>lamiids</taxon>
        <taxon>Lamiales</taxon>
        <taxon>Phrymaceae</taxon>
        <taxon>Erythranthe</taxon>
    </lineage>
</organism>
<dbReference type="GO" id="GO:0006334">
    <property type="term" value="P:nucleosome assembly"/>
    <property type="evidence" value="ECO:0007669"/>
    <property type="project" value="InterPro"/>
</dbReference>
<dbReference type="Gene3D" id="1.10.10.10">
    <property type="entry name" value="Winged helix-like DNA-binding domain superfamily/Winged helix DNA-binding domain"/>
    <property type="match status" value="1"/>
</dbReference>
<keyword evidence="7" id="KW-1185">Reference proteome</keyword>
<name>A0A022QWV4_ERYGU</name>
<evidence type="ECO:0000256" key="4">
    <source>
        <dbReference type="SAM" id="MobiDB-lite"/>
    </source>
</evidence>
<feature type="region of interest" description="Disordered" evidence="4">
    <location>
        <begin position="160"/>
        <end position="243"/>
    </location>
</feature>
<feature type="compositionally biased region" description="Polar residues" evidence="4">
    <location>
        <begin position="189"/>
        <end position="198"/>
    </location>
</feature>
<feature type="domain" description="H15" evidence="5">
    <location>
        <begin position="1"/>
        <end position="64"/>
    </location>
</feature>
<evidence type="ECO:0000313" key="6">
    <source>
        <dbReference type="EMBL" id="EYU31828.1"/>
    </source>
</evidence>
<dbReference type="Pfam" id="PF00538">
    <property type="entry name" value="Linker_histone"/>
    <property type="match status" value="1"/>
</dbReference>
<dbReference type="PANTHER" id="PTHR11467">
    <property type="entry name" value="HISTONE H1"/>
    <property type="match status" value="1"/>
</dbReference>
<gene>
    <name evidence="6" type="ORF">MIMGU_mgv11b022888mg</name>
</gene>
<dbReference type="GO" id="GO:0003690">
    <property type="term" value="F:double-stranded DNA binding"/>
    <property type="evidence" value="ECO:0000318"/>
    <property type="project" value="GO_Central"/>
</dbReference>
<dbReference type="InterPro" id="IPR036390">
    <property type="entry name" value="WH_DNA-bd_sf"/>
</dbReference>
<feature type="compositionally biased region" description="Basic and acidic residues" evidence="4">
    <location>
        <begin position="230"/>
        <end position="243"/>
    </location>
</feature>
<dbReference type="PROSITE" id="PS51504">
    <property type="entry name" value="H15"/>
    <property type="match status" value="1"/>
</dbReference>
<evidence type="ECO:0000256" key="2">
    <source>
        <dbReference type="ARBA" id="ARBA00023125"/>
    </source>
</evidence>
<dbReference type="GO" id="GO:0005730">
    <property type="term" value="C:nucleolus"/>
    <property type="evidence" value="ECO:0000318"/>
    <property type="project" value="GO_Central"/>
</dbReference>
<dbReference type="GO" id="GO:0000786">
    <property type="term" value="C:nucleosome"/>
    <property type="evidence" value="ECO:0007669"/>
    <property type="project" value="InterPro"/>
</dbReference>
<dbReference type="InterPro" id="IPR005818">
    <property type="entry name" value="Histone_H1/H5_H15"/>
</dbReference>